<sequence>MSDYTPTRRVPANELRAGDIVNAKLIFEEWPSSAGLLSPLEDDIYNLAAVRYVTIGAAERHIPDGCADLDENADVRISWDGGSFFVEANQEIQVFEERTR</sequence>
<gene>
    <name evidence="1" type="ORF">ACT17_14615</name>
</gene>
<evidence type="ECO:0000313" key="2">
    <source>
        <dbReference type="Proteomes" id="UP000037594"/>
    </source>
</evidence>
<dbReference type="RefSeq" id="WP_048895874.1">
    <property type="nucleotide sequence ID" value="NZ_LFOD01000012.1"/>
</dbReference>
<comment type="caution">
    <text evidence="1">The sequence shown here is derived from an EMBL/GenBank/DDBJ whole genome shotgun (WGS) entry which is preliminary data.</text>
</comment>
<name>A0A0J8U7N7_9MYCO</name>
<dbReference type="EMBL" id="LFOD01000012">
    <property type="protein sequence ID" value="KMV17528.1"/>
    <property type="molecule type" value="Genomic_DNA"/>
</dbReference>
<proteinExistence type="predicted"/>
<dbReference type="AlphaFoldDB" id="A0A0J8U7N7"/>
<accession>A0A0J8U7N7</accession>
<dbReference type="Proteomes" id="UP000037594">
    <property type="component" value="Unassembled WGS sequence"/>
</dbReference>
<organism evidence="1 2">
    <name type="scientific">Mycolicibacterium conceptionense</name>
    <dbReference type="NCBI Taxonomy" id="451644"/>
    <lineage>
        <taxon>Bacteria</taxon>
        <taxon>Bacillati</taxon>
        <taxon>Actinomycetota</taxon>
        <taxon>Actinomycetes</taxon>
        <taxon>Mycobacteriales</taxon>
        <taxon>Mycobacteriaceae</taxon>
        <taxon>Mycolicibacterium</taxon>
    </lineage>
</organism>
<evidence type="ECO:0000313" key="1">
    <source>
        <dbReference type="EMBL" id="KMV17528.1"/>
    </source>
</evidence>
<reference evidence="1 2" key="1">
    <citation type="submission" date="2015-06" db="EMBL/GenBank/DDBJ databases">
        <title>Genome sequence of Mycobacterium conceptionense strain MLE.</title>
        <authorList>
            <person name="Greninger A.L."/>
            <person name="Cunningham G."/>
            <person name="Chiu C.Y."/>
            <person name="Miller S."/>
        </authorList>
    </citation>
    <scope>NUCLEOTIDE SEQUENCE [LARGE SCALE GENOMIC DNA]</scope>
    <source>
        <strain evidence="1 2">MLE</strain>
    </source>
</reference>
<dbReference type="PATRIC" id="fig|451644.5.peg.3018"/>
<protein>
    <submittedName>
        <fullName evidence="1">Uncharacterized protein</fullName>
    </submittedName>
</protein>